<name>A0A4R1KGJ2_9BACT</name>
<gene>
    <name evidence="2" type="ORF">C8D98_0985</name>
</gene>
<dbReference type="Proteomes" id="UP000294614">
    <property type="component" value="Unassembled WGS sequence"/>
</dbReference>
<dbReference type="InterPro" id="IPR047216">
    <property type="entry name" value="Endonuclease_DUF559_bact"/>
</dbReference>
<dbReference type="GO" id="GO:0004519">
    <property type="term" value="F:endonuclease activity"/>
    <property type="evidence" value="ECO:0007669"/>
    <property type="project" value="UniProtKB-KW"/>
</dbReference>
<comment type="caution">
    <text evidence="2">The sequence shown here is derived from an EMBL/GenBank/DDBJ whole genome shotgun (WGS) entry which is preliminary data.</text>
</comment>
<dbReference type="AlphaFoldDB" id="A0A4R1KGJ2"/>
<keyword evidence="2" id="KW-0540">Nuclease</keyword>
<dbReference type="InterPro" id="IPR011335">
    <property type="entry name" value="Restrct_endonuc-II-like"/>
</dbReference>
<dbReference type="OrthoDB" id="9798754at2"/>
<dbReference type="Gene3D" id="3.40.960.10">
    <property type="entry name" value="VSR Endonuclease"/>
    <property type="match status" value="1"/>
</dbReference>
<dbReference type="RefSeq" id="WP_132872535.1">
    <property type="nucleotide sequence ID" value="NZ_SMGG01000003.1"/>
</dbReference>
<dbReference type="CDD" id="cd01038">
    <property type="entry name" value="Endonuclease_DUF559"/>
    <property type="match status" value="1"/>
</dbReference>
<dbReference type="Pfam" id="PF04480">
    <property type="entry name" value="DUF559"/>
    <property type="match status" value="1"/>
</dbReference>
<reference evidence="2 3" key="1">
    <citation type="submission" date="2019-03" db="EMBL/GenBank/DDBJ databases">
        <title>Genomic Encyclopedia of Type Strains, Phase IV (KMG-IV): sequencing the most valuable type-strain genomes for metagenomic binning, comparative biology and taxonomic classification.</title>
        <authorList>
            <person name="Goeker M."/>
        </authorList>
    </citation>
    <scope>NUCLEOTIDE SEQUENCE [LARGE SCALE GENOMIC DNA]</scope>
    <source>
        <strain evidence="2 3">DSM 24984</strain>
    </source>
</reference>
<sequence>MEDYNKNLKKFSRDLRKNMTDAERRIWCRIKGKQVPDVQFYRQKILDNFIVDFYCPKAALVVEIDGGQHFEKDAAEADEKRDEKLNELGIKVLRFNNAEVMTNTDGVMACLYEELKKRT</sequence>
<keyword evidence="2" id="KW-0255">Endonuclease</keyword>
<evidence type="ECO:0000313" key="2">
    <source>
        <dbReference type="EMBL" id="TCK62459.1"/>
    </source>
</evidence>
<dbReference type="EMBL" id="SMGG01000003">
    <property type="protein sequence ID" value="TCK62459.1"/>
    <property type="molecule type" value="Genomic_DNA"/>
</dbReference>
<dbReference type="PANTHER" id="PTHR38590:SF1">
    <property type="entry name" value="BLL0828 PROTEIN"/>
    <property type="match status" value="1"/>
</dbReference>
<keyword evidence="2" id="KW-0378">Hydrolase</keyword>
<organism evidence="2 3">
    <name type="scientific">Seleniivibrio woodruffii</name>
    <dbReference type="NCBI Taxonomy" id="1078050"/>
    <lineage>
        <taxon>Bacteria</taxon>
        <taxon>Pseudomonadati</taxon>
        <taxon>Deferribacterota</taxon>
        <taxon>Deferribacteres</taxon>
        <taxon>Deferribacterales</taxon>
        <taxon>Geovibrionaceae</taxon>
        <taxon>Seleniivibrio</taxon>
    </lineage>
</organism>
<protein>
    <submittedName>
        <fullName evidence="2">Very-short-patch-repair endonuclease</fullName>
    </submittedName>
</protein>
<evidence type="ECO:0000313" key="3">
    <source>
        <dbReference type="Proteomes" id="UP000294614"/>
    </source>
</evidence>
<keyword evidence="3" id="KW-1185">Reference proteome</keyword>
<evidence type="ECO:0000259" key="1">
    <source>
        <dbReference type="Pfam" id="PF04480"/>
    </source>
</evidence>
<dbReference type="PANTHER" id="PTHR38590">
    <property type="entry name" value="BLL0828 PROTEIN"/>
    <property type="match status" value="1"/>
</dbReference>
<feature type="domain" description="DUF559" evidence="1">
    <location>
        <begin position="7"/>
        <end position="115"/>
    </location>
</feature>
<dbReference type="InterPro" id="IPR007569">
    <property type="entry name" value="DUF559"/>
</dbReference>
<dbReference type="SUPFAM" id="SSF52980">
    <property type="entry name" value="Restriction endonuclease-like"/>
    <property type="match status" value="1"/>
</dbReference>
<accession>A0A4R1KGJ2</accession>
<proteinExistence type="predicted"/>